<comment type="caution">
    <text evidence="2">The sequence shown here is derived from an EMBL/GenBank/DDBJ whole genome shotgun (WGS) entry which is preliminary data.</text>
</comment>
<evidence type="ECO:0000313" key="3">
    <source>
        <dbReference type="Proteomes" id="UP000591131"/>
    </source>
</evidence>
<dbReference type="Proteomes" id="UP000591131">
    <property type="component" value="Unassembled WGS sequence"/>
</dbReference>
<keyword evidence="1" id="KW-0812">Transmembrane</keyword>
<name>A0A7J6MSL0_PERCH</name>
<dbReference type="OrthoDB" id="539213at2759"/>
<evidence type="ECO:0000313" key="2">
    <source>
        <dbReference type="EMBL" id="KAF4674297.1"/>
    </source>
</evidence>
<keyword evidence="1" id="KW-0472">Membrane</keyword>
<feature type="transmembrane region" description="Helical" evidence="1">
    <location>
        <begin position="207"/>
        <end position="225"/>
    </location>
</feature>
<dbReference type="AlphaFoldDB" id="A0A7J6MSL0"/>
<accession>A0A7J6MSL0</accession>
<feature type="transmembrane region" description="Helical" evidence="1">
    <location>
        <begin position="124"/>
        <end position="149"/>
    </location>
</feature>
<feature type="transmembrane region" description="Helical" evidence="1">
    <location>
        <begin position="12"/>
        <end position="36"/>
    </location>
</feature>
<dbReference type="EMBL" id="JAAPAO010000066">
    <property type="protein sequence ID" value="KAF4674297.1"/>
    <property type="molecule type" value="Genomic_DNA"/>
</dbReference>
<gene>
    <name evidence="2" type="ORF">FOL47_009448</name>
</gene>
<keyword evidence="1" id="KW-1133">Transmembrane helix</keyword>
<organism evidence="2 3">
    <name type="scientific">Perkinsus chesapeaki</name>
    <name type="common">Clam parasite</name>
    <name type="synonym">Perkinsus andrewsi</name>
    <dbReference type="NCBI Taxonomy" id="330153"/>
    <lineage>
        <taxon>Eukaryota</taxon>
        <taxon>Sar</taxon>
        <taxon>Alveolata</taxon>
        <taxon>Perkinsozoa</taxon>
        <taxon>Perkinsea</taxon>
        <taxon>Perkinsida</taxon>
        <taxon>Perkinsidae</taxon>
        <taxon>Perkinsus</taxon>
    </lineage>
</organism>
<proteinExistence type="predicted"/>
<reference evidence="2 3" key="1">
    <citation type="submission" date="2020-04" db="EMBL/GenBank/DDBJ databases">
        <title>Perkinsus chesapeaki whole genome sequence.</title>
        <authorList>
            <person name="Bogema D.R."/>
        </authorList>
    </citation>
    <scope>NUCLEOTIDE SEQUENCE [LARGE SCALE GENOMIC DNA]</scope>
    <source>
        <strain evidence="2">ATCC PRA-425</strain>
    </source>
</reference>
<sequence length="261" mass="29367">MGKKSKHKDDGAVNLALIINFLSLCLMACLVFIPYWQYNPMISVLKFPERNIGLFKASGKYTPVLRIAADLTWKQIQSNTCDIAMAKQGLPKQSVGSLLSTATGSDCPPLCVYQLNLRCRFYRIFFYLNFLIAALIVLGPLTSLIASIMPLIIKERKKDRFLYFTMCASGGVAAAFGVATYGLYSVVMYKKFNQYGYYPSPTLSICYYLAVFATLMLGGSSFVLYGRYSRFVKAEEEKERERKAREAAEMEGNYDPGMWVA</sequence>
<keyword evidence="3" id="KW-1185">Reference proteome</keyword>
<protein>
    <submittedName>
        <fullName evidence="2">Uncharacterized protein</fullName>
    </submittedName>
</protein>
<feature type="transmembrane region" description="Helical" evidence="1">
    <location>
        <begin position="161"/>
        <end position="187"/>
    </location>
</feature>
<evidence type="ECO:0000256" key="1">
    <source>
        <dbReference type="SAM" id="Phobius"/>
    </source>
</evidence>